<comment type="cofactor">
    <cofactor evidence="1">
        <name>Mg(2+)</name>
        <dbReference type="ChEBI" id="CHEBI:18420"/>
    </cofactor>
</comment>
<dbReference type="PANTHER" id="PTHR10291">
    <property type="entry name" value="DEHYDRODOLICHYL DIPHOSPHATE SYNTHASE FAMILY MEMBER"/>
    <property type="match status" value="1"/>
</dbReference>
<dbReference type="Pfam" id="PF01255">
    <property type="entry name" value="Prenyltransf"/>
    <property type="match status" value="1"/>
</dbReference>
<dbReference type="Gene3D" id="3.40.1180.10">
    <property type="entry name" value="Decaprenyl diphosphate synthase-like"/>
    <property type="match status" value="1"/>
</dbReference>
<dbReference type="GO" id="GO:0045547">
    <property type="term" value="F:ditrans,polycis-polyprenyl diphosphate synthase [(2E,6E)-farnesyl diphosphate specific] activity"/>
    <property type="evidence" value="ECO:0007669"/>
    <property type="project" value="UniProtKB-EC"/>
</dbReference>
<dbReference type="EnsemblMetazoa" id="ACUA021012-RA">
    <property type="protein sequence ID" value="ACUA021012-PA"/>
    <property type="gene ID" value="ACUA021012"/>
</dbReference>
<evidence type="ECO:0000256" key="6">
    <source>
        <dbReference type="ARBA" id="ARBA00022824"/>
    </source>
</evidence>
<comment type="function">
    <text evidence="10">With NUS1, forms the dehydrodolichyl diphosphate synthase (DDS) complex, an essential component of the dolichol monophosphate (Dol-P) biosynthetic machinery. Adds multiple copies of isopentenyl pyrophosphate (IPP) to farnesyl pyrophosphate (FPP) to produce dehydrodolichyl diphosphate (Dedol-PP), a precursor of dolichol which is utilized as a sugar carrier in protein glycosylation in the endoplasmic reticulum (ER).</text>
</comment>
<sequence length="379" mass="43615">MLINHRECSLDGWAMAPSAAGDASLRAPPIVQQPPAPTWVRESNLLWYHRWLIRVLQAGPIPTHVAFIMDGNRRYARKANIAKAEGHSAGFEKLSETLQWCLEVGISEVTVYAFSIENFKRTQEEVDTLMNLAREKFRRLLAERDKLHERGICIRIIGNWDLLEPDIRRNIAEAVLLTRHNRKAILNVAFAYTSRDEITHSIRTVAQAVGDGQLEPDDVNEELLTRCLYTKYSAEPDLLVRTSGEVRLSDFLLWQSAATVMYFTETLWPEFTIWHLLGAVFYYQRVRWRMLDVRKALDQHTDGGVELCRKRKERIGRFLEYVEKQEEHHLVRLVRGTVILAIAHTPSPCTERFTSSMNSGSYLHNVVIVAIRIMPPLST</sequence>
<dbReference type="STRING" id="139723.A0A182MLA3"/>
<dbReference type="PROSITE" id="PS01066">
    <property type="entry name" value="UPP_SYNTHASE"/>
    <property type="match status" value="1"/>
</dbReference>
<dbReference type="FunFam" id="3.40.1180.10:FF:000002">
    <property type="entry name" value="Alkyl transferase"/>
    <property type="match status" value="1"/>
</dbReference>
<comment type="pathway">
    <text evidence="3">Protein modification; protein glycosylation.</text>
</comment>
<dbReference type="Proteomes" id="UP000075883">
    <property type="component" value="Unassembled WGS sequence"/>
</dbReference>
<proteinExistence type="inferred from homology"/>
<evidence type="ECO:0000256" key="2">
    <source>
        <dbReference type="ARBA" id="ARBA00004406"/>
    </source>
</evidence>
<dbReference type="GO" id="GO:0005789">
    <property type="term" value="C:endoplasmic reticulum membrane"/>
    <property type="evidence" value="ECO:0007669"/>
    <property type="project" value="UniProtKB-SubCell"/>
</dbReference>
<evidence type="ECO:0000256" key="7">
    <source>
        <dbReference type="ARBA" id="ARBA00022842"/>
    </source>
</evidence>
<comment type="subunit">
    <text evidence="11">Forms an active dehydrodolichyl diphosphate synthase complex with NUS1.</text>
</comment>
<name>A0A182MLA3_9DIPT</name>
<evidence type="ECO:0000256" key="1">
    <source>
        <dbReference type="ARBA" id="ARBA00001946"/>
    </source>
</evidence>
<keyword evidence="14" id="KW-1185">Reference proteome</keyword>
<dbReference type="EC" id="2.5.1.-" evidence="12"/>
<keyword evidence="7" id="KW-0460">Magnesium</keyword>
<evidence type="ECO:0000256" key="8">
    <source>
        <dbReference type="ARBA" id="ARBA00023136"/>
    </source>
</evidence>
<dbReference type="InterPro" id="IPR001441">
    <property type="entry name" value="UPP_synth-like"/>
</dbReference>
<keyword evidence="8" id="KW-0472">Membrane</keyword>
<dbReference type="PANTHER" id="PTHR10291:SF43">
    <property type="entry name" value="DEHYDRODOLICHYL DIPHOSPHATE SYNTHASE COMPLEX SUBUNIT DHDDS"/>
    <property type="match status" value="1"/>
</dbReference>
<dbReference type="GO" id="GO:1904423">
    <property type="term" value="C:dehydrodolichyl diphosphate synthase complex"/>
    <property type="evidence" value="ECO:0007669"/>
    <property type="project" value="TreeGrafter"/>
</dbReference>
<keyword evidence="5 12" id="KW-0808">Transferase</keyword>
<evidence type="ECO:0000256" key="11">
    <source>
        <dbReference type="ARBA" id="ARBA00064670"/>
    </source>
</evidence>
<dbReference type="HAMAP" id="MF_01139">
    <property type="entry name" value="ISPT"/>
    <property type="match status" value="1"/>
</dbReference>
<protein>
    <recommendedName>
        <fullName evidence="12">Alkyl transferase</fullName>
        <ecNumber evidence="12">2.5.1.-</ecNumber>
    </recommendedName>
</protein>
<evidence type="ECO:0000256" key="10">
    <source>
        <dbReference type="ARBA" id="ARBA00058504"/>
    </source>
</evidence>
<dbReference type="SUPFAM" id="SSF64005">
    <property type="entry name" value="Undecaprenyl diphosphate synthase"/>
    <property type="match status" value="1"/>
</dbReference>
<evidence type="ECO:0000256" key="5">
    <source>
        <dbReference type="ARBA" id="ARBA00022679"/>
    </source>
</evidence>
<dbReference type="AlphaFoldDB" id="A0A182MLA3"/>
<dbReference type="EMBL" id="AXCM01004023">
    <property type="status" value="NOT_ANNOTATED_CDS"/>
    <property type="molecule type" value="Genomic_DNA"/>
</dbReference>
<dbReference type="GO" id="GO:0016094">
    <property type="term" value="P:polyprenol biosynthetic process"/>
    <property type="evidence" value="ECO:0007669"/>
    <property type="project" value="TreeGrafter"/>
</dbReference>
<evidence type="ECO:0000256" key="9">
    <source>
        <dbReference type="ARBA" id="ARBA00047353"/>
    </source>
</evidence>
<dbReference type="CDD" id="cd00475">
    <property type="entry name" value="Cis_IPPS"/>
    <property type="match status" value="1"/>
</dbReference>
<evidence type="ECO:0000256" key="12">
    <source>
        <dbReference type="RuleBase" id="RU363018"/>
    </source>
</evidence>
<evidence type="ECO:0000313" key="14">
    <source>
        <dbReference type="Proteomes" id="UP000075883"/>
    </source>
</evidence>
<reference evidence="14" key="1">
    <citation type="submission" date="2013-09" db="EMBL/GenBank/DDBJ databases">
        <title>The Genome Sequence of Anopheles culicifacies species A.</title>
        <authorList>
            <consortium name="The Broad Institute Genomics Platform"/>
            <person name="Neafsey D.E."/>
            <person name="Besansky N."/>
            <person name="Howell P."/>
            <person name="Walton C."/>
            <person name="Young S.K."/>
            <person name="Zeng Q."/>
            <person name="Gargeya S."/>
            <person name="Fitzgerald M."/>
            <person name="Haas B."/>
            <person name="Abouelleil A."/>
            <person name="Allen A.W."/>
            <person name="Alvarado L."/>
            <person name="Arachchi H.M."/>
            <person name="Berlin A.M."/>
            <person name="Chapman S.B."/>
            <person name="Gainer-Dewar J."/>
            <person name="Goldberg J."/>
            <person name="Griggs A."/>
            <person name="Gujja S."/>
            <person name="Hansen M."/>
            <person name="Howarth C."/>
            <person name="Imamovic A."/>
            <person name="Ireland A."/>
            <person name="Larimer J."/>
            <person name="McCowan C."/>
            <person name="Murphy C."/>
            <person name="Pearson M."/>
            <person name="Poon T.W."/>
            <person name="Priest M."/>
            <person name="Roberts A."/>
            <person name="Saif S."/>
            <person name="Shea T."/>
            <person name="Sisk P."/>
            <person name="Sykes S."/>
            <person name="Wortman J."/>
            <person name="Nusbaum C."/>
            <person name="Birren B."/>
        </authorList>
    </citation>
    <scope>NUCLEOTIDE SEQUENCE [LARGE SCALE GENOMIC DNA]</scope>
    <source>
        <strain evidence="14">A-37</strain>
    </source>
</reference>
<keyword evidence="6" id="KW-0256">Endoplasmic reticulum</keyword>
<comment type="subcellular location">
    <subcellularLocation>
        <location evidence="2">Endoplasmic reticulum membrane</location>
        <topology evidence="2">Peripheral membrane protein</topology>
    </subcellularLocation>
</comment>
<evidence type="ECO:0000256" key="3">
    <source>
        <dbReference type="ARBA" id="ARBA00004922"/>
    </source>
</evidence>
<reference evidence="13" key="2">
    <citation type="submission" date="2020-05" db="UniProtKB">
        <authorList>
            <consortium name="EnsemblMetazoa"/>
        </authorList>
    </citation>
    <scope>IDENTIFICATION</scope>
    <source>
        <strain evidence="13">A-37</strain>
    </source>
</reference>
<dbReference type="NCBIfam" id="TIGR00055">
    <property type="entry name" value="uppS"/>
    <property type="match status" value="1"/>
</dbReference>
<evidence type="ECO:0000256" key="4">
    <source>
        <dbReference type="ARBA" id="ARBA00005432"/>
    </source>
</evidence>
<dbReference type="EMBL" id="AXCM01004024">
    <property type="status" value="NOT_ANNOTATED_CDS"/>
    <property type="molecule type" value="Genomic_DNA"/>
</dbReference>
<dbReference type="InterPro" id="IPR036424">
    <property type="entry name" value="UPP_synth-like_sf"/>
</dbReference>
<comment type="similarity">
    <text evidence="4 12">Belongs to the UPP synthase family.</text>
</comment>
<accession>A0A182MLA3</accession>
<comment type="catalytic activity">
    <reaction evidence="9">
        <text>n isopentenyl diphosphate + (2E,6E)-farnesyl diphosphate = a di-trans,poly-cis-polyprenyl diphosphate + n diphosphate</text>
        <dbReference type="Rhea" id="RHEA:53008"/>
        <dbReference type="Rhea" id="RHEA-COMP:19494"/>
        <dbReference type="ChEBI" id="CHEBI:33019"/>
        <dbReference type="ChEBI" id="CHEBI:128769"/>
        <dbReference type="ChEBI" id="CHEBI:136960"/>
        <dbReference type="ChEBI" id="CHEBI:175763"/>
        <dbReference type="EC" id="2.5.1.87"/>
    </reaction>
</comment>
<dbReference type="VEuPathDB" id="VectorBase:ACUA021012"/>
<organism evidence="13 14">
    <name type="scientific">Anopheles culicifacies</name>
    <dbReference type="NCBI Taxonomy" id="139723"/>
    <lineage>
        <taxon>Eukaryota</taxon>
        <taxon>Metazoa</taxon>
        <taxon>Ecdysozoa</taxon>
        <taxon>Arthropoda</taxon>
        <taxon>Hexapoda</taxon>
        <taxon>Insecta</taxon>
        <taxon>Pterygota</taxon>
        <taxon>Neoptera</taxon>
        <taxon>Endopterygota</taxon>
        <taxon>Diptera</taxon>
        <taxon>Nematocera</taxon>
        <taxon>Culicoidea</taxon>
        <taxon>Culicidae</taxon>
        <taxon>Anophelinae</taxon>
        <taxon>Anopheles</taxon>
        <taxon>culicifacies species complex</taxon>
    </lineage>
</organism>
<evidence type="ECO:0000313" key="13">
    <source>
        <dbReference type="EnsemblMetazoa" id="ACUA021012-PA"/>
    </source>
</evidence>
<dbReference type="InterPro" id="IPR018520">
    <property type="entry name" value="UPP_synth-like_CS"/>
</dbReference>